<dbReference type="OrthoDB" id="2575228at2759"/>
<keyword evidence="3" id="KW-1185">Reference proteome</keyword>
<feature type="region of interest" description="Disordered" evidence="1">
    <location>
        <begin position="147"/>
        <end position="191"/>
    </location>
</feature>
<dbReference type="GeneID" id="9228333"/>
<evidence type="ECO:0000256" key="1">
    <source>
        <dbReference type="SAM" id="MobiDB-lite"/>
    </source>
</evidence>
<organism evidence="2 3">
    <name type="scientific">Arthroderma otae (strain ATCC MYA-4605 / CBS 113480)</name>
    <name type="common">Microsporum canis</name>
    <dbReference type="NCBI Taxonomy" id="554155"/>
    <lineage>
        <taxon>Eukaryota</taxon>
        <taxon>Fungi</taxon>
        <taxon>Dikarya</taxon>
        <taxon>Ascomycota</taxon>
        <taxon>Pezizomycotina</taxon>
        <taxon>Eurotiomycetes</taxon>
        <taxon>Eurotiomycetidae</taxon>
        <taxon>Onygenales</taxon>
        <taxon>Arthrodermataceae</taxon>
        <taxon>Microsporum</taxon>
    </lineage>
</organism>
<sequence length="617" mass="67973">MALFRHMGSRTQAEDKAHSFPGPIDDSFRNTLGHHGQMQSPSCTADKGTAFSYAVDGLSLMRSVDLPTRRWTADDNLSSLHSELALNSDTTQYHHTFDHTSRLLTVGGHFDVDSGVLFQDPKGQLIERSSRPTAGNWMEQQQVYKYNTPSATREPRHHKSNEPTPLMRKGDIFSDHTTISPSSSPSPGTMAYQDNWFQQRLESYDLQQMVQSPDCLESTTASYSQQFHDRRESLSHLSTASRESNRSSLDSTTPISTPRYSSTVMSHQAHSPSVPTTNDSSEAPCQQYQGQSAMPPVSNHTPPPPPPPPQQILRSQPCDVPPGNSWQPESIGVSIFQCSQPNIPPHESENWWADTPPAISNRSLQPPFPHASYSSAVTSMPYRNQHHRFTHIPESVQNSGLMIGMDASSSELNTSIQEPSMPTPQLPRPKVALTPGYSPLPYIPSQHQRPHHPPPIQTTHTSIPIAHSAPTISAAPRSAPVFSRRLPPGHISQQSPKSRYHGPPHQRRGQHARKAASFSGQATKCSKPNSSNNSTHNSINSGYNNVINKAAKNVSFVNFTPEDSHKLLTGVAPSGSSKTKARREQEARDKRRKLSEAALLAVRRAGGDVEALEAVFC</sequence>
<feature type="region of interest" description="Disordered" evidence="1">
    <location>
        <begin position="1"/>
        <end position="22"/>
    </location>
</feature>
<feature type="compositionally biased region" description="Basic residues" evidence="1">
    <location>
        <begin position="498"/>
        <end position="514"/>
    </location>
</feature>
<feature type="compositionally biased region" description="Polar residues" evidence="1">
    <location>
        <begin position="235"/>
        <end position="292"/>
    </location>
</feature>
<accession>C5FEE0</accession>
<dbReference type="eggNOG" id="ENOG502S8IT">
    <property type="taxonomic scope" value="Eukaryota"/>
</dbReference>
<feature type="compositionally biased region" description="Polar residues" evidence="1">
    <location>
        <begin position="518"/>
        <end position="528"/>
    </location>
</feature>
<feature type="compositionally biased region" description="Pro residues" evidence="1">
    <location>
        <begin position="301"/>
        <end position="310"/>
    </location>
</feature>
<feature type="region of interest" description="Disordered" evidence="1">
    <location>
        <begin position="566"/>
        <end position="592"/>
    </location>
</feature>
<dbReference type="EMBL" id="DS995701">
    <property type="protein sequence ID" value="EEQ28174.1"/>
    <property type="molecule type" value="Genomic_DNA"/>
</dbReference>
<dbReference type="HOGENOM" id="CLU_030750_0_0_1"/>
<evidence type="ECO:0000313" key="3">
    <source>
        <dbReference type="Proteomes" id="UP000002035"/>
    </source>
</evidence>
<feature type="region of interest" description="Disordered" evidence="1">
    <location>
        <begin position="470"/>
        <end position="540"/>
    </location>
</feature>
<dbReference type="AlphaFoldDB" id="C5FEE0"/>
<feature type="region of interest" description="Disordered" evidence="1">
    <location>
        <begin position="221"/>
        <end position="326"/>
    </location>
</feature>
<dbReference type="Proteomes" id="UP000002035">
    <property type="component" value="Unassembled WGS sequence"/>
</dbReference>
<gene>
    <name evidence="2" type="ORF">MCYG_01062</name>
</gene>
<dbReference type="VEuPathDB" id="FungiDB:MCYG_01062"/>
<feature type="compositionally biased region" description="Low complexity" evidence="1">
    <location>
        <begin position="529"/>
        <end position="540"/>
    </location>
</feature>
<evidence type="ECO:0000313" key="2">
    <source>
        <dbReference type="EMBL" id="EEQ28174.1"/>
    </source>
</evidence>
<dbReference type="OMA" id="TAGNWME"/>
<reference evidence="3" key="1">
    <citation type="journal article" date="2012" name="MBio">
        <title>Comparative genome analysis of Trichophyton rubrum and related dermatophytes reveals candidate genes involved in infection.</title>
        <authorList>
            <person name="Martinez D.A."/>
            <person name="Oliver B.G."/>
            <person name="Graeser Y."/>
            <person name="Goldberg J.M."/>
            <person name="Li W."/>
            <person name="Martinez-Rossi N.M."/>
            <person name="Monod M."/>
            <person name="Shelest E."/>
            <person name="Barton R.C."/>
            <person name="Birch E."/>
            <person name="Brakhage A.A."/>
            <person name="Chen Z."/>
            <person name="Gurr S.J."/>
            <person name="Heiman D."/>
            <person name="Heitman J."/>
            <person name="Kosti I."/>
            <person name="Rossi A."/>
            <person name="Saif S."/>
            <person name="Samalova M."/>
            <person name="Saunders C.W."/>
            <person name="Shea T."/>
            <person name="Summerbell R.C."/>
            <person name="Xu J."/>
            <person name="Young S."/>
            <person name="Zeng Q."/>
            <person name="Birren B.W."/>
            <person name="Cuomo C.A."/>
            <person name="White T.C."/>
        </authorList>
    </citation>
    <scope>NUCLEOTIDE SEQUENCE [LARGE SCALE GENOMIC DNA]</scope>
    <source>
        <strain evidence="3">ATCC MYA-4605 / CBS 113480</strain>
    </source>
</reference>
<proteinExistence type="predicted"/>
<protein>
    <submittedName>
        <fullName evidence="2">WetA</fullName>
    </submittedName>
</protein>
<dbReference type="RefSeq" id="XP_002850958.1">
    <property type="nucleotide sequence ID" value="XM_002850912.1"/>
</dbReference>
<name>C5FEE0_ARTOC</name>